<evidence type="ECO:0000259" key="1">
    <source>
        <dbReference type="Pfam" id="PF13304"/>
    </source>
</evidence>
<comment type="caution">
    <text evidence="2">The sequence shown here is derived from an EMBL/GenBank/DDBJ whole genome shotgun (WGS) entry which is preliminary data.</text>
</comment>
<dbReference type="EMBL" id="VJWL01000002">
    <property type="protein sequence ID" value="TRW48710.1"/>
    <property type="molecule type" value="Genomic_DNA"/>
</dbReference>
<dbReference type="Proteomes" id="UP000320359">
    <property type="component" value="Unassembled WGS sequence"/>
</dbReference>
<dbReference type="Gene3D" id="3.40.50.300">
    <property type="entry name" value="P-loop containing nucleotide triphosphate hydrolases"/>
    <property type="match status" value="1"/>
</dbReference>
<dbReference type="GO" id="GO:0006302">
    <property type="term" value="P:double-strand break repair"/>
    <property type="evidence" value="ECO:0007669"/>
    <property type="project" value="TreeGrafter"/>
</dbReference>
<dbReference type="SUPFAM" id="SSF52540">
    <property type="entry name" value="P-loop containing nucleoside triphosphate hydrolases"/>
    <property type="match status" value="1"/>
</dbReference>
<name>A0A552X0Y6_9GAMM</name>
<proteinExistence type="predicted"/>
<dbReference type="GO" id="GO:0016887">
    <property type="term" value="F:ATP hydrolysis activity"/>
    <property type="evidence" value="ECO:0007669"/>
    <property type="project" value="InterPro"/>
</dbReference>
<dbReference type="RefSeq" id="WP_143235696.1">
    <property type="nucleotide sequence ID" value="NZ_VJWL01000002.1"/>
</dbReference>
<dbReference type="CDD" id="cd00267">
    <property type="entry name" value="ABC_ATPase"/>
    <property type="match status" value="1"/>
</dbReference>
<dbReference type="GO" id="GO:0000731">
    <property type="term" value="P:DNA synthesis involved in DNA repair"/>
    <property type="evidence" value="ECO:0007669"/>
    <property type="project" value="TreeGrafter"/>
</dbReference>
<dbReference type="OrthoDB" id="9815944at2"/>
<dbReference type="Pfam" id="PF13304">
    <property type="entry name" value="AAA_21"/>
    <property type="match status" value="1"/>
</dbReference>
<dbReference type="PANTHER" id="PTHR32182">
    <property type="entry name" value="DNA REPLICATION AND REPAIR PROTEIN RECF"/>
    <property type="match status" value="1"/>
</dbReference>
<keyword evidence="2" id="KW-0067">ATP-binding</keyword>
<sequence length="616" mass="69732">MEITLSPNHLHPDEQSFKLNKFSALIGENGCGKSSILQTIFEGRMSDVMLSDWKVVCFSSGHNERYSRAFSNYLKKARKSKSGLSLHCFYYDKTWSPLLIFLASVLKKQGKVRNLLKSLGLVQESDDLGDDISSILSCGFRIDRPYINKVAAALKQEETGATDTIRSTPFFRSLSSFIENVIDGVYDFEDIISKQDIKITSRDIFNTSFESAHVEGETDIIMDDPAVTFLTQAIDANNPITKTSLRLKFYNDLSLDEVSDGEYQLLFVYALLDLFDNEKTLFLFDEADSHLHYRNINKLWASIDNAKGRALMTTHLLDSISEIGVENIHVVKKGRVLPFTERKELQERLEQLSNINKAKLKTYALHELIVLMDNENDWEIFTRLVIRKLGQETHGEIKSQFRKICCISVESGWNSHTSSFAAKKLKWLESFVSYIDGSNHKAKNVYLICDRDSLPLASIDNENLQLNGGKDLTSSITGKSEINAQILVWRRREMKHYLLSYTALKHHQLLTKINNDSLGLACHLHQNMNGDHQCLVDEETGNKAPLATQHLGENLEFNEGLGQLASSKVKSILDPLINTDGNGLDIDKLQAYIDLIPPAEISEDITNMYNFIIGKL</sequence>
<keyword evidence="2" id="KW-0547">Nucleotide-binding</keyword>
<feature type="domain" description="ATPase AAA-type core" evidence="1">
    <location>
        <begin position="211"/>
        <end position="315"/>
    </location>
</feature>
<accession>A0A552X0Y6</accession>
<organism evidence="2 3">
    <name type="scientific">Aliidiomarina halalkaliphila</name>
    <dbReference type="NCBI Taxonomy" id="2593535"/>
    <lineage>
        <taxon>Bacteria</taxon>
        <taxon>Pseudomonadati</taxon>
        <taxon>Pseudomonadota</taxon>
        <taxon>Gammaproteobacteria</taxon>
        <taxon>Alteromonadales</taxon>
        <taxon>Idiomarinaceae</taxon>
        <taxon>Aliidiomarina</taxon>
    </lineage>
</organism>
<dbReference type="InterPro" id="IPR027417">
    <property type="entry name" value="P-loop_NTPase"/>
</dbReference>
<dbReference type="InterPro" id="IPR003959">
    <property type="entry name" value="ATPase_AAA_core"/>
</dbReference>
<dbReference type="PANTHER" id="PTHR32182:SF22">
    <property type="entry name" value="ATP-DEPENDENT ENDONUCLEASE, OLD FAMILY-RELATED"/>
    <property type="match status" value="1"/>
</dbReference>
<dbReference type="AlphaFoldDB" id="A0A552X0Y6"/>
<dbReference type="GO" id="GO:0005524">
    <property type="term" value="F:ATP binding"/>
    <property type="evidence" value="ECO:0007669"/>
    <property type="project" value="UniProtKB-KW"/>
</dbReference>
<protein>
    <submittedName>
        <fullName evidence="2">ATP-binding protein</fullName>
    </submittedName>
</protein>
<evidence type="ECO:0000313" key="2">
    <source>
        <dbReference type="EMBL" id="TRW48710.1"/>
    </source>
</evidence>
<gene>
    <name evidence="2" type="ORF">FM042_06910</name>
</gene>
<reference evidence="2 3" key="1">
    <citation type="submission" date="2019-07" db="EMBL/GenBank/DDBJ databases">
        <authorList>
            <person name="Yang M."/>
            <person name="Zhao D."/>
            <person name="Xiang H."/>
        </authorList>
    </citation>
    <scope>NUCLEOTIDE SEQUENCE [LARGE SCALE GENOMIC DNA]</scope>
    <source>
        <strain evidence="2 3">IM1326</strain>
    </source>
</reference>
<keyword evidence="3" id="KW-1185">Reference proteome</keyword>
<evidence type="ECO:0000313" key="3">
    <source>
        <dbReference type="Proteomes" id="UP000320359"/>
    </source>
</evidence>